<evidence type="ECO:0000313" key="6">
    <source>
        <dbReference type="EMBL" id="KZS95028.1"/>
    </source>
</evidence>
<evidence type="ECO:0000256" key="2">
    <source>
        <dbReference type="ARBA" id="ARBA00022692"/>
    </source>
</evidence>
<dbReference type="Proteomes" id="UP000076722">
    <property type="component" value="Unassembled WGS sequence"/>
</dbReference>
<dbReference type="STRING" id="1314777.A0A164WGM1"/>
<dbReference type="EMBL" id="KV419402">
    <property type="protein sequence ID" value="KZS95028.1"/>
    <property type="molecule type" value="Genomic_DNA"/>
</dbReference>
<evidence type="ECO:0000313" key="7">
    <source>
        <dbReference type="Proteomes" id="UP000076722"/>
    </source>
</evidence>
<organism evidence="6 7">
    <name type="scientific">Sistotremastrum niveocremeum HHB9708</name>
    <dbReference type="NCBI Taxonomy" id="1314777"/>
    <lineage>
        <taxon>Eukaryota</taxon>
        <taxon>Fungi</taxon>
        <taxon>Dikarya</taxon>
        <taxon>Basidiomycota</taxon>
        <taxon>Agaricomycotina</taxon>
        <taxon>Agaricomycetes</taxon>
        <taxon>Sistotremastrales</taxon>
        <taxon>Sistotremastraceae</taxon>
        <taxon>Sertulicium</taxon>
        <taxon>Sertulicium niveocremeum</taxon>
    </lineage>
</organism>
<reference evidence="6 7" key="1">
    <citation type="journal article" date="2016" name="Mol. Biol. Evol.">
        <title>Comparative Genomics of Early-Diverging Mushroom-Forming Fungi Provides Insights into the Origins of Lignocellulose Decay Capabilities.</title>
        <authorList>
            <person name="Nagy L.G."/>
            <person name="Riley R."/>
            <person name="Tritt A."/>
            <person name="Adam C."/>
            <person name="Daum C."/>
            <person name="Floudas D."/>
            <person name="Sun H."/>
            <person name="Yadav J.S."/>
            <person name="Pangilinan J."/>
            <person name="Larsson K.H."/>
            <person name="Matsuura K."/>
            <person name="Barry K."/>
            <person name="Labutti K."/>
            <person name="Kuo R."/>
            <person name="Ohm R.A."/>
            <person name="Bhattacharya S.S."/>
            <person name="Shirouzu T."/>
            <person name="Yoshinaga Y."/>
            <person name="Martin F.M."/>
            <person name="Grigoriev I.V."/>
            <person name="Hibbett D.S."/>
        </authorList>
    </citation>
    <scope>NUCLEOTIDE SEQUENCE [LARGE SCALE GENOMIC DNA]</scope>
    <source>
        <strain evidence="6 7">HHB9708</strain>
    </source>
</reference>
<accession>A0A164WGM1</accession>
<dbReference type="InterPro" id="IPR045119">
    <property type="entry name" value="SUN1-5"/>
</dbReference>
<dbReference type="PANTHER" id="PTHR12911:SF8">
    <property type="entry name" value="KLAROID PROTEIN-RELATED"/>
    <property type="match status" value="1"/>
</dbReference>
<keyword evidence="3" id="KW-1133">Transmembrane helix</keyword>
<gene>
    <name evidence="6" type="ORF">SISNIDRAFT_408876</name>
</gene>
<evidence type="ECO:0000256" key="3">
    <source>
        <dbReference type="ARBA" id="ARBA00022989"/>
    </source>
</evidence>
<keyword evidence="2" id="KW-0812">Transmembrane</keyword>
<name>A0A164WGM1_9AGAM</name>
<dbReference type="GO" id="GO:0043495">
    <property type="term" value="F:protein-membrane adaptor activity"/>
    <property type="evidence" value="ECO:0007669"/>
    <property type="project" value="TreeGrafter"/>
</dbReference>
<feature type="domain" description="SUN" evidence="5">
    <location>
        <begin position="21"/>
        <end position="226"/>
    </location>
</feature>
<evidence type="ECO:0000256" key="1">
    <source>
        <dbReference type="ARBA" id="ARBA00004370"/>
    </source>
</evidence>
<proteinExistence type="predicted"/>
<dbReference type="GO" id="GO:0034993">
    <property type="term" value="C:meiotic nuclear membrane microtubule tethering complex"/>
    <property type="evidence" value="ECO:0007669"/>
    <property type="project" value="TreeGrafter"/>
</dbReference>
<keyword evidence="4" id="KW-0472">Membrane</keyword>
<dbReference type="InterPro" id="IPR012919">
    <property type="entry name" value="SUN_dom"/>
</dbReference>
<sequence>MKPRPPTPSHRSPDYALLSGGGRIWKEATSASCAIRKGATSYSLFSLLSGSPRILYSDPEWALHPQTNLGMCWGHAGTKGHLGIFLMSTIAVSAVTLEHPLEVRVNPSSTPRDLVLLGIVEDQEQIQRLNRYYSRRSNGSTIDDLLTLRSSVVSSMDFSLREDTVAVLSAFTYDLHQSNDIQTFSVFPDMQELSLSINRIILVTMNNWGNNDHTLLCRVRVHGNRSDVAGE</sequence>
<dbReference type="Pfam" id="PF07738">
    <property type="entry name" value="Sad1_UNC"/>
    <property type="match status" value="2"/>
</dbReference>
<dbReference type="PROSITE" id="PS51469">
    <property type="entry name" value="SUN"/>
    <property type="match status" value="1"/>
</dbReference>
<dbReference type="OrthoDB" id="342281at2759"/>
<evidence type="ECO:0000259" key="5">
    <source>
        <dbReference type="PROSITE" id="PS51469"/>
    </source>
</evidence>
<evidence type="ECO:0000256" key="4">
    <source>
        <dbReference type="ARBA" id="ARBA00023136"/>
    </source>
</evidence>
<dbReference type="AlphaFoldDB" id="A0A164WGM1"/>
<comment type="subcellular location">
    <subcellularLocation>
        <location evidence="1">Membrane</location>
    </subcellularLocation>
</comment>
<dbReference type="PANTHER" id="PTHR12911">
    <property type="entry name" value="SAD1/UNC-84-LIKE PROTEIN-RELATED"/>
    <property type="match status" value="1"/>
</dbReference>
<dbReference type="Gene3D" id="2.60.120.260">
    <property type="entry name" value="Galactose-binding domain-like"/>
    <property type="match status" value="1"/>
</dbReference>
<protein>
    <recommendedName>
        <fullName evidence="5">SUN domain-containing protein</fullName>
    </recommendedName>
</protein>
<keyword evidence="7" id="KW-1185">Reference proteome</keyword>